<gene>
    <name evidence="10" type="ORF">MNOR_LOCUS27518</name>
</gene>
<sequence length="426" mass="49981">MSTLKWCISRGLILFTIYFCIQVVFIIMVSWRDSGQIDRIKTVLVKKDDIQDLYKDHPESERKKEYTIVESEVIKKELKNVTKTPFPARELVCPSLNNNNITFKEHLHKDNSSRDGRLSTTWQVSGAVLDRLAQRKQNIKEVCQKYSLNAPSISNKVNAWEFLINYKYNLVWCNVFKAASTTWMYVYNRLAGYDDQTLNMYSLNTQEKWYKSPLQLARKCYQRPSEKELLTVMQSEPQSTSFMVTRHPLERLVSYYRNKYIDDIPDKDIRSECKNVKRVYAKLTPRRHFVDPGLNPNTGCGKDLPNFVQFIAHIIKEVPKKKHSLNMHWVPMYKFCSACLVDFDIFAKVDTLDGDGEYILHEAGLSNVIKLNKMNQGKMGESKILAESYLCQLPQQMMDDLIQVYQYDMEMFQYDAKNYILCTRNQ</sequence>
<dbReference type="EMBL" id="CAXKWB010029068">
    <property type="protein sequence ID" value="CAL4135057.1"/>
    <property type="molecule type" value="Genomic_DNA"/>
</dbReference>
<evidence type="ECO:0000256" key="4">
    <source>
        <dbReference type="ARBA" id="ARBA00022692"/>
    </source>
</evidence>
<dbReference type="PANTHER" id="PTHR12137">
    <property type="entry name" value="CARBOHYDRATE SULFOTRANSFERASE"/>
    <property type="match status" value="1"/>
</dbReference>
<organism evidence="10 11">
    <name type="scientific">Meganyctiphanes norvegica</name>
    <name type="common">Northern krill</name>
    <name type="synonym">Thysanopoda norvegica</name>
    <dbReference type="NCBI Taxonomy" id="48144"/>
    <lineage>
        <taxon>Eukaryota</taxon>
        <taxon>Metazoa</taxon>
        <taxon>Ecdysozoa</taxon>
        <taxon>Arthropoda</taxon>
        <taxon>Crustacea</taxon>
        <taxon>Multicrustacea</taxon>
        <taxon>Malacostraca</taxon>
        <taxon>Eumalacostraca</taxon>
        <taxon>Eucarida</taxon>
        <taxon>Euphausiacea</taxon>
        <taxon>Euphausiidae</taxon>
        <taxon>Meganyctiphanes</taxon>
    </lineage>
</organism>
<comment type="subcellular location">
    <subcellularLocation>
        <location evidence="1 9">Golgi apparatus membrane</location>
        <topology evidence="1 9">Single-pass type II membrane protein</topology>
    </subcellularLocation>
</comment>
<accession>A0AAV2RR06</accession>
<keyword evidence="4 9" id="KW-0812">Transmembrane</keyword>
<dbReference type="GO" id="GO:0000139">
    <property type="term" value="C:Golgi membrane"/>
    <property type="evidence" value="ECO:0007669"/>
    <property type="project" value="UniProtKB-SubCell"/>
</dbReference>
<protein>
    <recommendedName>
        <fullName evidence="9">Carbohydrate sulfotransferase</fullName>
        <ecNumber evidence="9">2.8.2.-</ecNumber>
    </recommendedName>
</protein>
<keyword evidence="7 9" id="KW-0472">Membrane</keyword>
<evidence type="ECO:0000256" key="1">
    <source>
        <dbReference type="ARBA" id="ARBA00004323"/>
    </source>
</evidence>
<dbReference type="InterPro" id="IPR018011">
    <property type="entry name" value="Carb_sulfotrans_8-10"/>
</dbReference>
<proteinExistence type="inferred from homology"/>
<dbReference type="AlphaFoldDB" id="A0AAV2RR06"/>
<feature type="transmembrane region" description="Helical" evidence="9">
    <location>
        <begin position="12"/>
        <end position="31"/>
    </location>
</feature>
<keyword evidence="9" id="KW-0735">Signal-anchor</keyword>
<dbReference type="InterPro" id="IPR005331">
    <property type="entry name" value="Sulfotransferase"/>
</dbReference>
<evidence type="ECO:0000256" key="8">
    <source>
        <dbReference type="ARBA" id="ARBA00023180"/>
    </source>
</evidence>
<keyword evidence="6 9" id="KW-0333">Golgi apparatus</keyword>
<keyword evidence="9" id="KW-0119">Carbohydrate metabolism</keyword>
<evidence type="ECO:0000256" key="2">
    <source>
        <dbReference type="ARBA" id="ARBA00006339"/>
    </source>
</evidence>
<keyword evidence="11" id="KW-1185">Reference proteome</keyword>
<dbReference type="GO" id="GO:0016051">
    <property type="term" value="P:carbohydrate biosynthetic process"/>
    <property type="evidence" value="ECO:0007669"/>
    <property type="project" value="InterPro"/>
</dbReference>
<dbReference type="PANTHER" id="PTHR12137:SF63">
    <property type="entry name" value="CARBOHYDRATE SULFOTRANSFERASE"/>
    <property type="match status" value="1"/>
</dbReference>
<dbReference type="Pfam" id="PF03567">
    <property type="entry name" value="Sulfotransfer_2"/>
    <property type="match status" value="1"/>
</dbReference>
<dbReference type="Proteomes" id="UP001497623">
    <property type="component" value="Unassembled WGS sequence"/>
</dbReference>
<comment type="caution">
    <text evidence="10">The sequence shown here is derived from an EMBL/GenBank/DDBJ whole genome shotgun (WGS) entry which is preliminary data.</text>
</comment>
<comment type="similarity">
    <text evidence="2 9">Belongs to the sulfotransferase 2 family.</text>
</comment>
<keyword evidence="5 9" id="KW-1133">Transmembrane helix</keyword>
<evidence type="ECO:0000313" key="10">
    <source>
        <dbReference type="EMBL" id="CAL4135057.1"/>
    </source>
</evidence>
<evidence type="ECO:0000256" key="3">
    <source>
        <dbReference type="ARBA" id="ARBA00022679"/>
    </source>
</evidence>
<dbReference type="GO" id="GO:0008146">
    <property type="term" value="F:sulfotransferase activity"/>
    <property type="evidence" value="ECO:0007669"/>
    <property type="project" value="InterPro"/>
</dbReference>
<keyword evidence="8 9" id="KW-0325">Glycoprotein</keyword>
<reference evidence="10 11" key="1">
    <citation type="submission" date="2024-05" db="EMBL/GenBank/DDBJ databases">
        <authorList>
            <person name="Wallberg A."/>
        </authorList>
    </citation>
    <scope>NUCLEOTIDE SEQUENCE [LARGE SCALE GENOMIC DNA]</scope>
</reference>
<evidence type="ECO:0000256" key="9">
    <source>
        <dbReference type="RuleBase" id="RU364020"/>
    </source>
</evidence>
<dbReference type="EC" id="2.8.2.-" evidence="9"/>
<evidence type="ECO:0000256" key="6">
    <source>
        <dbReference type="ARBA" id="ARBA00023034"/>
    </source>
</evidence>
<keyword evidence="3 9" id="KW-0808">Transferase</keyword>
<evidence type="ECO:0000256" key="5">
    <source>
        <dbReference type="ARBA" id="ARBA00022989"/>
    </source>
</evidence>
<name>A0AAV2RR06_MEGNR</name>
<evidence type="ECO:0000313" key="11">
    <source>
        <dbReference type="Proteomes" id="UP001497623"/>
    </source>
</evidence>
<evidence type="ECO:0000256" key="7">
    <source>
        <dbReference type="ARBA" id="ARBA00023136"/>
    </source>
</evidence>